<evidence type="ECO:0000313" key="2">
    <source>
        <dbReference type="Proteomes" id="UP000636458"/>
    </source>
</evidence>
<accession>A0A934SQX8</accession>
<dbReference type="Gene3D" id="3.10.450.50">
    <property type="match status" value="1"/>
</dbReference>
<evidence type="ECO:0008006" key="3">
    <source>
        <dbReference type="Google" id="ProtNLM"/>
    </source>
</evidence>
<dbReference type="InterPro" id="IPR032710">
    <property type="entry name" value="NTF2-like_dom_sf"/>
</dbReference>
<organism evidence="1 2">
    <name type="scientific">Lacisediminihabitans changchengi</name>
    <dbReference type="NCBI Taxonomy" id="2787634"/>
    <lineage>
        <taxon>Bacteria</taxon>
        <taxon>Bacillati</taxon>
        <taxon>Actinomycetota</taxon>
        <taxon>Actinomycetes</taxon>
        <taxon>Micrococcales</taxon>
        <taxon>Microbacteriaceae</taxon>
        <taxon>Lacisediminihabitans</taxon>
    </lineage>
</organism>
<proteinExistence type="predicted"/>
<keyword evidence="2" id="KW-1185">Reference proteome</keyword>
<dbReference type="Proteomes" id="UP000636458">
    <property type="component" value="Unassembled WGS sequence"/>
</dbReference>
<dbReference type="EMBL" id="JAEPES010000001">
    <property type="protein sequence ID" value="MBK4346529.1"/>
    <property type="molecule type" value="Genomic_DNA"/>
</dbReference>
<dbReference type="SUPFAM" id="SSF54427">
    <property type="entry name" value="NTF2-like"/>
    <property type="match status" value="1"/>
</dbReference>
<sequence>MSTSEVVTQFLQRVGEQDADGIGNLFAEEIDWFVPGNPRLPWTGTRSKRAEVPTYFRTM</sequence>
<reference evidence="1" key="1">
    <citation type="submission" date="2021-01" db="EMBL/GenBank/DDBJ databases">
        <title>Lacisediminihabitans sp. nov. strain G11-30, isolated from Antarctic Soil.</title>
        <authorList>
            <person name="Li J."/>
        </authorList>
    </citation>
    <scope>NUCLEOTIDE SEQUENCE</scope>
    <source>
        <strain evidence="1">G11-30</strain>
    </source>
</reference>
<protein>
    <recommendedName>
        <fullName evidence="3">Nuclear transport factor 2 family protein</fullName>
    </recommendedName>
</protein>
<dbReference type="AlphaFoldDB" id="A0A934SQX8"/>
<name>A0A934SQX8_9MICO</name>
<dbReference type="RefSeq" id="WP_200554855.1">
    <property type="nucleotide sequence ID" value="NZ_JAEPES010000001.1"/>
</dbReference>
<gene>
    <name evidence="1" type="ORF">IV501_02675</name>
</gene>
<evidence type="ECO:0000313" key="1">
    <source>
        <dbReference type="EMBL" id="MBK4346529.1"/>
    </source>
</evidence>
<comment type="caution">
    <text evidence="1">The sequence shown here is derived from an EMBL/GenBank/DDBJ whole genome shotgun (WGS) entry which is preliminary data.</text>
</comment>